<feature type="transmembrane region" description="Helical" evidence="1">
    <location>
        <begin position="79"/>
        <end position="100"/>
    </location>
</feature>
<accession>A0A8X7BXS2</accession>
<gene>
    <name evidence="2" type="ORF">TNIN_295161</name>
</gene>
<evidence type="ECO:0000313" key="2">
    <source>
        <dbReference type="EMBL" id="GFY45784.1"/>
    </source>
</evidence>
<protein>
    <submittedName>
        <fullName evidence="2">Uncharacterized protein</fullName>
    </submittedName>
</protein>
<evidence type="ECO:0000256" key="1">
    <source>
        <dbReference type="SAM" id="Phobius"/>
    </source>
</evidence>
<keyword evidence="3" id="KW-1185">Reference proteome</keyword>
<comment type="caution">
    <text evidence="2">The sequence shown here is derived from an EMBL/GenBank/DDBJ whole genome shotgun (WGS) entry which is preliminary data.</text>
</comment>
<evidence type="ECO:0000313" key="3">
    <source>
        <dbReference type="Proteomes" id="UP000886998"/>
    </source>
</evidence>
<keyword evidence="1" id="KW-1133">Transmembrane helix</keyword>
<name>A0A8X7BXS2_9ARAC</name>
<dbReference type="AlphaFoldDB" id="A0A8X7BXS2"/>
<reference evidence="2" key="1">
    <citation type="submission" date="2020-08" db="EMBL/GenBank/DDBJ databases">
        <title>Multicomponent nature underlies the extraordinary mechanical properties of spider dragline silk.</title>
        <authorList>
            <person name="Kono N."/>
            <person name="Nakamura H."/>
            <person name="Mori M."/>
            <person name="Yoshida Y."/>
            <person name="Ohtoshi R."/>
            <person name="Malay A.D."/>
            <person name="Moran D.A.P."/>
            <person name="Tomita M."/>
            <person name="Numata K."/>
            <person name="Arakawa K."/>
        </authorList>
    </citation>
    <scope>NUCLEOTIDE SEQUENCE</scope>
</reference>
<organism evidence="2 3">
    <name type="scientific">Trichonephila inaurata madagascariensis</name>
    <dbReference type="NCBI Taxonomy" id="2747483"/>
    <lineage>
        <taxon>Eukaryota</taxon>
        <taxon>Metazoa</taxon>
        <taxon>Ecdysozoa</taxon>
        <taxon>Arthropoda</taxon>
        <taxon>Chelicerata</taxon>
        <taxon>Arachnida</taxon>
        <taxon>Araneae</taxon>
        <taxon>Araneomorphae</taxon>
        <taxon>Entelegynae</taxon>
        <taxon>Araneoidea</taxon>
        <taxon>Nephilidae</taxon>
        <taxon>Trichonephila</taxon>
        <taxon>Trichonephila inaurata</taxon>
    </lineage>
</organism>
<keyword evidence="1" id="KW-0812">Transmembrane</keyword>
<dbReference type="EMBL" id="BMAV01005047">
    <property type="protein sequence ID" value="GFY45784.1"/>
    <property type="molecule type" value="Genomic_DNA"/>
</dbReference>
<sequence length="105" mass="11810">MTQKHSCYSFSFLECSLKAGYKAILPRSLREFPLSSLPGLIYCKMKLIYFRDSTLPSYELVLVCKSVVPRSSFRQRSGLILKLITFMKGLPLKVAALLILGSSVD</sequence>
<proteinExistence type="predicted"/>
<dbReference type="Proteomes" id="UP000886998">
    <property type="component" value="Unassembled WGS sequence"/>
</dbReference>
<keyword evidence="1" id="KW-0472">Membrane</keyword>